<keyword evidence="3" id="KW-1185">Reference proteome</keyword>
<organism evidence="2 3">
    <name type="scientific">Toxocara canis</name>
    <name type="common">Canine roundworm</name>
    <dbReference type="NCBI Taxonomy" id="6265"/>
    <lineage>
        <taxon>Eukaryota</taxon>
        <taxon>Metazoa</taxon>
        <taxon>Ecdysozoa</taxon>
        <taxon>Nematoda</taxon>
        <taxon>Chromadorea</taxon>
        <taxon>Rhabditida</taxon>
        <taxon>Spirurina</taxon>
        <taxon>Ascaridomorpha</taxon>
        <taxon>Ascaridoidea</taxon>
        <taxon>Toxocaridae</taxon>
        <taxon>Toxocara</taxon>
    </lineage>
</organism>
<evidence type="ECO:0000313" key="3">
    <source>
        <dbReference type="Proteomes" id="UP000031036"/>
    </source>
</evidence>
<accession>A0A0B2VR44</accession>
<keyword evidence="1" id="KW-1133">Transmembrane helix</keyword>
<gene>
    <name evidence="2" type="ORF">Tcan_01781</name>
</gene>
<comment type="caution">
    <text evidence="2">The sequence shown here is derived from an EMBL/GenBank/DDBJ whole genome shotgun (WGS) entry which is preliminary data.</text>
</comment>
<proteinExistence type="predicted"/>
<dbReference type="EMBL" id="JPKZ01001139">
    <property type="protein sequence ID" value="KHN83759.1"/>
    <property type="molecule type" value="Genomic_DNA"/>
</dbReference>
<dbReference type="Proteomes" id="UP000031036">
    <property type="component" value="Unassembled WGS sequence"/>
</dbReference>
<feature type="transmembrane region" description="Helical" evidence="1">
    <location>
        <begin position="111"/>
        <end position="132"/>
    </location>
</feature>
<evidence type="ECO:0000256" key="1">
    <source>
        <dbReference type="SAM" id="Phobius"/>
    </source>
</evidence>
<protein>
    <submittedName>
        <fullName evidence="2">Uncharacterized protein</fullName>
    </submittedName>
</protein>
<keyword evidence="1" id="KW-0812">Transmembrane</keyword>
<sequence>MQQSLIWSSDGRLSSEIMSILRGYCHLIITQTNTLPHDLKLKGAEGFLCLGRHLIAKLRLTVEYTKFVVHTKAGEFCRLHLRRRLGKQKNFAIGMFMFFCQKSSEIIASKFLLLFLQLFVLRCFFVFSFRMFS</sequence>
<dbReference type="AlphaFoldDB" id="A0A0B2VR44"/>
<reference evidence="2 3" key="1">
    <citation type="submission" date="2014-11" db="EMBL/GenBank/DDBJ databases">
        <title>Genetic blueprint of the zoonotic pathogen Toxocara canis.</title>
        <authorList>
            <person name="Zhu X.-Q."/>
            <person name="Korhonen P.K."/>
            <person name="Cai H."/>
            <person name="Young N.D."/>
            <person name="Nejsum P."/>
            <person name="von Samson-Himmelstjerna G."/>
            <person name="Boag P.R."/>
            <person name="Tan P."/>
            <person name="Li Q."/>
            <person name="Min J."/>
            <person name="Yang Y."/>
            <person name="Wang X."/>
            <person name="Fang X."/>
            <person name="Hall R.S."/>
            <person name="Hofmann A."/>
            <person name="Sternberg P.W."/>
            <person name="Jex A.R."/>
            <person name="Gasser R.B."/>
        </authorList>
    </citation>
    <scope>NUCLEOTIDE SEQUENCE [LARGE SCALE GENOMIC DNA]</scope>
    <source>
        <strain evidence="2">PN_DK_2014</strain>
    </source>
</reference>
<keyword evidence="1" id="KW-0472">Membrane</keyword>
<name>A0A0B2VR44_TOXCA</name>
<feature type="non-terminal residue" evidence="2">
    <location>
        <position position="133"/>
    </location>
</feature>
<evidence type="ECO:0000313" key="2">
    <source>
        <dbReference type="EMBL" id="KHN83759.1"/>
    </source>
</evidence>